<accession>W2S9B8</accession>
<organism evidence="2 3">
    <name type="scientific">Cyphellophora europaea (strain CBS 101466)</name>
    <name type="common">Phialophora europaea</name>
    <dbReference type="NCBI Taxonomy" id="1220924"/>
    <lineage>
        <taxon>Eukaryota</taxon>
        <taxon>Fungi</taxon>
        <taxon>Dikarya</taxon>
        <taxon>Ascomycota</taxon>
        <taxon>Pezizomycotina</taxon>
        <taxon>Eurotiomycetes</taxon>
        <taxon>Chaetothyriomycetidae</taxon>
        <taxon>Chaetothyriales</taxon>
        <taxon>Cyphellophoraceae</taxon>
        <taxon>Cyphellophora</taxon>
    </lineage>
</organism>
<proteinExistence type="predicted"/>
<keyword evidence="1" id="KW-0732">Signal</keyword>
<feature type="chain" id="PRO_5004825066" description="Peptide hydrolase" evidence="1">
    <location>
        <begin position="32"/>
        <end position="498"/>
    </location>
</feature>
<feature type="signal peptide" evidence="1">
    <location>
        <begin position="1"/>
        <end position="31"/>
    </location>
</feature>
<evidence type="ECO:0008006" key="4">
    <source>
        <dbReference type="Google" id="ProtNLM"/>
    </source>
</evidence>
<dbReference type="STRING" id="1220924.W2S9B8"/>
<dbReference type="RefSeq" id="XP_008713191.1">
    <property type="nucleotide sequence ID" value="XM_008714969.1"/>
</dbReference>
<name>W2S9B8_CYPE1</name>
<dbReference type="AlphaFoldDB" id="W2S9B8"/>
<sequence length="498" mass="54286">MTRLISHCLTLWSLTATLLVALPLRQRETSALDWIDDEVEFLAELKSHLTGSPNHNKLLERIEAQLQDLGFQTESDIYDFEYYDAPKTPPKLTVDGEDIEPAMYVPYSGVTGPEGVTGDLFKLNNPVAGGPAWEDASGKVAVLNLTTGPADTSKSLAVWPGSPQWGMRGGVPASIANTGVNMTAAAEAGVKAAIYLWDGVTAANVYGQYGPFKMLFQDLPAVYLAGEAASKVVKATEAGATASLQLEGSMVSNTTTRTFWVVVPGTELQNETVIYSTHTDGNNVVQEDGYFALLAQARALAASPPRRTTILLFLTGHLHTPAVTPTGRVLYRWMQDHPELWNGTNGGTTTVFGSCVEHLGAVSWFDDLAHDLYWPTGKPDDEMLFAATPSLANLVQDEWSGAFPDQQLRISNPIESKLEQPGEGLPLLWHQIPEISLVTSPDWLLKEWPDLFDQRQLIDVAVTKRQVASFLRIWDRVDGMDAGQFGDVVYSRGPATLG</sequence>
<evidence type="ECO:0000256" key="1">
    <source>
        <dbReference type="SAM" id="SignalP"/>
    </source>
</evidence>
<keyword evidence="3" id="KW-1185">Reference proteome</keyword>
<dbReference type="GeneID" id="19977637"/>
<dbReference type="VEuPathDB" id="FungiDB:HMPREF1541_10298"/>
<protein>
    <recommendedName>
        <fullName evidence="4">Peptide hydrolase</fullName>
    </recommendedName>
</protein>
<dbReference type="EMBL" id="KB822714">
    <property type="protein sequence ID" value="ETN44628.1"/>
    <property type="molecule type" value="Genomic_DNA"/>
</dbReference>
<dbReference type="OrthoDB" id="4334193at2759"/>
<evidence type="ECO:0000313" key="3">
    <source>
        <dbReference type="Proteomes" id="UP000030752"/>
    </source>
</evidence>
<dbReference type="Proteomes" id="UP000030752">
    <property type="component" value="Unassembled WGS sequence"/>
</dbReference>
<gene>
    <name evidence="2" type="ORF">HMPREF1541_10298</name>
</gene>
<dbReference type="InParanoid" id="W2S9B8"/>
<dbReference type="HOGENOM" id="CLU_028658_1_0_1"/>
<evidence type="ECO:0000313" key="2">
    <source>
        <dbReference type="EMBL" id="ETN44628.1"/>
    </source>
</evidence>
<reference evidence="2 3" key="1">
    <citation type="submission" date="2013-03" db="EMBL/GenBank/DDBJ databases">
        <title>The Genome Sequence of Phialophora europaea CBS 101466.</title>
        <authorList>
            <consortium name="The Broad Institute Genomics Platform"/>
            <person name="Cuomo C."/>
            <person name="de Hoog S."/>
            <person name="Gorbushina A."/>
            <person name="Walker B."/>
            <person name="Young S.K."/>
            <person name="Zeng Q."/>
            <person name="Gargeya S."/>
            <person name="Fitzgerald M."/>
            <person name="Haas B."/>
            <person name="Abouelleil A."/>
            <person name="Allen A.W."/>
            <person name="Alvarado L."/>
            <person name="Arachchi H.M."/>
            <person name="Berlin A.M."/>
            <person name="Chapman S.B."/>
            <person name="Gainer-Dewar J."/>
            <person name="Goldberg J."/>
            <person name="Griggs A."/>
            <person name="Gujja S."/>
            <person name="Hansen M."/>
            <person name="Howarth C."/>
            <person name="Imamovic A."/>
            <person name="Ireland A."/>
            <person name="Larimer J."/>
            <person name="McCowan C."/>
            <person name="Murphy C."/>
            <person name="Pearson M."/>
            <person name="Poon T.W."/>
            <person name="Priest M."/>
            <person name="Roberts A."/>
            <person name="Saif S."/>
            <person name="Shea T."/>
            <person name="Sisk P."/>
            <person name="Sykes S."/>
            <person name="Wortman J."/>
            <person name="Nusbaum C."/>
            <person name="Birren B."/>
        </authorList>
    </citation>
    <scope>NUCLEOTIDE SEQUENCE [LARGE SCALE GENOMIC DNA]</scope>
    <source>
        <strain evidence="2 3">CBS 101466</strain>
    </source>
</reference>
<dbReference type="eggNOG" id="ENOG502SEZD">
    <property type="taxonomic scope" value="Eukaryota"/>
</dbReference>
<dbReference type="SUPFAM" id="SSF53187">
    <property type="entry name" value="Zn-dependent exopeptidases"/>
    <property type="match status" value="1"/>
</dbReference>